<protein>
    <recommendedName>
        <fullName evidence="3">Thiamine pyrophosphokinase</fullName>
    </recommendedName>
</protein>
<dbReference type="AlphaFoldDB" id="A0A4Q7P5L6"/>
<organism evidence="1 2">
    <name type="scientific">Cecembia calidifontis</name>
    <dbReference type="NCBI Taxonomy" id="1187080"/>
    <lineage>
        <taxon>Bacteria</taxon>
        <taxon>Pseudomonadati</taxon>
        <taxon>Bacteroidota</taxon>
        <taxon>Cytophagia</taxon>
        <taxon>Cytophagales</taxon>
        <taxon>Cyclobacteriaceae</taxon>
        <taxon>Cecembia</taxon>
    </lineage>
</organism>
<name>A0A4Q7P5L6_9BACT</name>
<sequence length="206" mass="23749">MSSHHFVKEQQEPALVILNTNGVPFDLIAPLLEWVPTVLVAQEEVYTVISWGIKIDIILADLEFQRSHYKLLEEQYPVRFLGVQHKNYLEEALQYLIASKHGAANIVGFDHQKVSELEPMLEFIDLVIWDGPVRYFPVKNGNFKKWFTACDIQLLAPEGSLIEVKNEEGIQVLKIHSDNRITLPEGNTWFHSNGLFWIGEFFNTFP</sequence>
<proteinExistence type="predicted"/>
<evidence type="ECO:0000313" key="1">
    <source>
        <dbReference type="EMBL" id="RZS95225.1"/>
    </source>
</evidence>
<evidence type="ECO:0008006" key="3">
    <source>
        <dbReference type="Google" id="ProtNLM"/>
    </source>
</evidence>
<dbReference type="Proteomes" id="UP000292209">
    <property type="component" value="Unassembled WGS sequence"/>
</dbReference>
<gene>
    <name evidence="1" type="ORF">BC751_0742</name>
</gene>
<reference evidence="1 2" key="1">
    <citation type="submission" date="2019-02" db="EMBL/GenBank/DDBJ databases">
        <title>Genomic Encyclopedia of Archaeal and Bacterial Type Strains, Phase II (KMG-II): from individual species to whole genera.</title>
        <authorList>
            <person name="Goeker M."/>
        </authorList>
    </citation>
    <scope>NUCLEOTIDE SEQUENCE [LARGE SCALE GENOMIC DNA]</scope>
    <source>
        <strain evidence="1 2">DSM 21411</strain>
    </source>
</reference>
<accession>A0A4Q7P5L6</accession>
<comment type="caution">
    <text evidence="1">The sequence shown here is derived from an EMBL/GenBank/DDBJ whole genome shotgun (WGS) entry which is preliminary data.</text>
</comment>
<evidence type="ECO:0000313" key="2">
    <source>
        <dbReference type="Proteomes" id="UP000292209"/>
    </source>
</evidence>
<dbReference type="OrthoDB" id="1132102at2"/>
<dbReference type="EMBL" id="SGXG01000001">
    <property type="protein sequence ID" value="RZS95225.1"/>
    <property type="molecule type" value="Genomic_DNA"/>
</dbReference>
<dbReference type="RefSeq" id="WP_130274366.1">
    <property type="nucleotide sequence ID" value="NZ_SGXG01000001.1"/>
</dbReference>
<keyword evidence="2" id="KW-1185">Reference proteome</keyword>